<dbReference type="InterPro" id="IPR016024">
    <property type="entry name" value="ARM-type_fold"/>
</dbReference>
<proteinExistence type="predicted"/>
<reference evidence="1 2" key="1">
    <citation type="submission" date="2019-03" db="EMBL/GenBank/DDBJ databases">
        <title>Single cell metagenomics reveals metabolic interactions within the superorganism composed of flagellate Streblomastix strix and complex community of Bacteroidetes bacteria on its surface.</title>
        <authorList>
            <person name="Treitli S.C."/>
            <person name="Kolisko M."/>
            <person name="Husnik F."/>
            <person name="Keeling P."/>
            <person name="Hampl V."/>
        </authorList>
    </citation>
    <scope>NUCLEOTIDE SEQUENCE [LARGE SCALE GENOMIC DNA]</scope>
    <source>
        <strain evidence="1">ST1C</strain>
    </source>
</reference>
<dbReference type="EMBL" id="SNRW01004164">
    <property type="protein sequence ID" value="KAA6387980.1"/>
    <property type="molecule type" value="Genomic_DNA"/>
</dbReference>
<dbReference type="Gene3D" id="1.25.10.10">
    <property type="entry name" value="Leucine-rich Repeat Variant"/>
    <property type="match status" value="1"/>
</dbReference>
<protein>
    <submittedName>
        <fullName evidence="1">Uncharacterized protein</fullName>
    </submittedName>
</protein>
<dbReference type="SUPFAM" id="SSF48371">
    <property type="entry name" value="ARM repeat"/>
    <property type="match status" value="1"/>
</dbReference>
<evidence type="ECO:0000313" key="2">
    <source>
        <dbReference type="Proteomes" id="UP000324800"/>
    </source>
</evidence>
<gene>
    <name evidence="1" type="ORF">EZS28_016493</name>
</gene>
<accession>A0A5J4W051</accession>
<comment type="caution">
    <text evidence="1">The sequence shown here is derived from an EMBL/GenBank/DDBJ whole genome shotgun (WGS) entry which is preliminary data.</text>
</comment>
<evidence type="ECO:0000313" key="1">
    <source>
        <dbReference type="EMBL" id="KAA6387980.1"/>
    </source>
</evidence>
<dbReference type="AlphaFoldDB" id="A0A5J4W051"/>
<organism evidence="1 2">
    <name type="scientific">Streblomastix strix</name>
    <dbReference type="NCBI Taxonomy" id="222440"/>
    <lineage>
        <taxon>Eukaryota</taxon>
        <taxon>Metamonada</taxon>
        <taxon>Preaxostyla</taxon>
        <taxon>Oxymonadida</taxon>
        <taxon>Streblomastigidae</taxon>
        <taxon>Streblomastix</taxon>
    </lineage>
</organism>
<dbReference type="InterPro" id="IPR011989">
    <property type="entry name" value="ARM-like"/>
</dbReference>
<dbReference type="Proteomes" id="UP000324800">
    <property type="component" value="Unassembled WGS sequence"/>
</dbReference>
<feature type="non-terminal residue" evidence="1">
    <location>
        <position position="1"/>
    </location>
</feature>
<name>A0A5J4W051_9EUKA</name>
<sequence>IGIIAYNTVNTVQDFDLVNQTGLIYEIIDYIRRIPIKRVPWKMLLTVKKMTEVGTTEQVHQLYKMKLIQMLYTQLINKDEDLQLQILEVINNIIVKGWNVTDNSSQSDISSKIGSTKSSSSKILQLLLARHHPYLQELRHQGVIKTIIERVLMNSFMHKSVIRDTLNLLDSLYIEGFQFPSEQLQLQFIQYICYDIVLGEGDNRNYAIESLSYLAINDANHQCIINCGGLHSAVQFISKKADEKSIDFVTVQYSLAFLINLFTFGQPATQQQIQSSISSKTLQKLNENYKNNTKYLIGCYSDAEFVNELVRIRRVVEKRDTKTIIELIQAGLMQTLNTMVEKPVYYDDGEDLLEIISEVLKQQFFNSIEICQEIFDRTDFFDQYINVFKSLRFNKANNELLTTLHFLTSDERPTEQKKKFFEKGIIQTLIRFLDSQNYIVLFKVMDIIMNVVVAGQQGLKEKQQHPFRKQLTENGSLAKFTQLFNNDHLNRNIHKKITQVIAVLYKAYPLPIEISAKVIESLKANNDFEELTRLAEHADNHKLILAKNFQRCFFTQFTLSKMTDYFNLTNMILKYGSVVSRQRIIIYRRAKIEEFVNEQFLDYYEYYFSWTKDGRDYIRKLARETLDRIKSINDHEGRFNEKDAITIRQMQKDYEFQKEDDLFNEDEEDEDFV</sequence>